<proteinExistence type="predicted"/>
<dbReference type="AlphaFoldDB" id="A0A0R2FXY8"/>
<organism evidence="1 4">
    <name type="scientific">Lactobacillus selangorensis</name>
    <dbReference type="NCBI Taxonomy" id="81857"/>
    <lineage>
        <taxon>Bacteria</taxon>
        <taxon>Bacillati</taxon>
        <taxon>Bacillota</taxon>
        <taxon>Bacilli</taxon>
        <taxon>Lactobacillales</taxon>
        <taxon>Lactobacillaceae</taxon>
        <taxon>Lactobacillus</taxon>
    </lineage>
</organism>
<dbReference type="PATRIC" id="fig|81857.3.peg.659"/>
<reference evidence="3 4" key="1">
    <citation type="journal article" date="2015" name="Genome Announc.">
        <title>Expanding the biotechnology potential of lactobacilli through comparative genomics of 213 strains and associated genera.</title>
        <authorList>
            <person name="Sun Z."/>
            <person name="Harris H.M."/>
            <person name="McCann A."/>
            <person name="Guo C."/>
            <person name="Argimon S."/>
            <person name="Zhang W."/>
            <person name="Yang X."/>
            <person name="Jeffery I.B."/>
            <person name="Cooney J.C."/>
            <person name="Kagawa T.F."/>
            <person name="Liu W."/>
            <person name="Song Y."/>
            <person name="Salvetti E."/>
            <person name="Wrobel A."/>
            <person name="Rasinkangas P."/>
            <person name="Parkhill J."/>
            <person name="Rea M.C."/>
            <person name="O'Sullivan O."/>
            <person name="Ritari J."/>
            <person name="Douillard F.P."/>
            <person name="Paul Ross R."/>
            <person name="Yang R."/>
            <person name="Briner A.E."/>
            <person name="Felis G.E."/>
            <person name="de Vos W.M."/>
            <person name="Barrangou R."/>
            <person name="Klaenhammer T.R."/>
            <person name="Caufield P.W."/>
            <person name="Cui Y."/>
            <person name="Zhang H."/>
            <person name="O'Toole P.W."/>
        </authorList>
    </citation>
    <scope>NUCLEOTIDE SEQUENCE [LARGE SCALE GENOMIC DNA]</scope>
    <source>
        <strain evidence="1 4">ATCC BAA-66</strain>
        <strain evidence="2 3">DSM 13344</strain>
    </source>
</reference>
<dbReference type="RefSeq" id="WP_057768090.1">
    <property type="nucleotide sequence ID" value="NZ_JQAT01000001.1"/>
</dbReference>
<dbReference type="EMBL" id="JQAT01000001">
    <property type="protein sequence ID" value="KRN29764.1"/>
    <property type="molecule type" value="Genomic_DNA"/>
</dbReference>
<evidence type="ECO:0000313" key="2">
    <source>
        <dbReference type="EMBL" id="KRN33707.1"/>
    </source>
</evidence>
<keyword evidence="3" id="KW-1185">Reference proteome</keyword>
<accession>A0A0R2FXY8</accession>
<name>A0A0R2FXY8_9LACO</name>
<dbReference type="Proteomes" id="UP000051751">
    <property type="component" value="Unassembled WGS sequence"/>
</dbReference>
<gene>
    <name evidence="1" type="ORF">IV38_GL000653</name>
    <name evidence="2" type="ORF">IV40_GL000015</name>
</gene>
<comment type="caution">
    <text evidence="1">The sequence shown here is derived from an EMBL/GenBank/DDBJ whole genome shotgun (WGS) entry which is preliminary data.</text>
</comment>
<evidence type="ECO:0000313" key="4">
    <source>
        <dbReference type="Proteomes" id="UP000051751"/>
    </source>
</evidence>
<dbReference type="STRING" id="81857.IV38_GL000653"/>
<sequence>MTEPSAAEATVQPEFECPVCQHEMEYGLKDCPHCGIQIYYRNLSETFWNQRKLRLLAQSSAISQ</sequence>
<dbReference type="OrthoDB" id="2302622at2"/>
<dbReference type="Proteomes" id="UP000051645">
    <property type="component" value="Unassembled WGS sequence"/>
</dbReference>
<dbReference type="EMBL" id="JQAZ01000001">
    <property type="protein sequence ID" value="KRN33707.1"/>
    <property type="molecule type" value="Genomic_DNA"/>
</dbReference>
<protein>
    <recommendedName>
        <fullName evidence="5">Zinc-ribbon domain-containing protein</fullName>
    </recommendedName>
</protein>
<evidence type="ECO:0000313" key="3">
    <source>
        <dbReference type="Proteomes" id="UP000051645"/>
    </source>
</evidence>
<evidence type="ECO:0000313" key="1">
    <source>
        <dbReference type="EMBL" id="KRN29764.1"/>
    </source>
</evidence>
<evidence type="ECO:0008006" key="5">
    <source>
        <dbReference type="Google" id="ProtNLM"/>
    </source>
</evidence>